<dbReference type="InterPro" id="IPR000408">
    <property type="entry name" value="Reg_chr_condens"/>
</dbReference>
<dbReference type="PROSITE" id="PS50012">
    <property type="entry name" value="RCC1_3"/>
    <property type="match status" value="1"/>
</dbReference>
<dbReference type="PANTHER" id="PTHR45622:SF11">
    <property type="entry name" value="E3 UBIQUITIN-PROTEIN LIGASE HERC6-RELATED"/>
    <property type="match status" value="1"/>
</dbReference>
<dbReference type="Gene3D" id="2.130.10.30">
    <property type="entry name" value="Regulator of chromosome condensation 1/beta-lactamase-inhibitor protein II"/>
    <property type="match status" value="1"/>
</dbReference>
<keyword evidence="4" id="KW-1185">Reference proteome</keyword>
<dbReference type="GeneTree" id="ENSGT00940000163989"/>
<dbReference type="InterPro" id="IPR051709">
    <property type="entry name" value="Ub-ligase/GTPase-reg"/>
</dbReference>
<feature type="repeat" description="RCC1" evidence="2">
    <location>
        <begin position="46"/>
        <end position="98"/>
    </location>
</feature>
<reference evidence="3" key="2">
    <citation type="submission" date="2025-08" db="UniProtKB">
        <authorList>
            <consortium name="Ensembl"/>
        </authorList>
    </citation>
    <scope>IDENTIFICATION</scope>
</reference>
<organism evidence="3 4">
    <name type="scientific">Denticeps clupeoides</name>
    <name type="common">denticle herring</name>
    <dbReference type="NCBI Taxonomy" id="299321"/>
    <lineage>
        <taxon>Eukaryota</taxon>
        <taxon>Metazoa</taxon>
        <taxon>Chordata</taxon>
        <taxon>Craniata</taxon>
        <taxon>Vertebrata</taxon>
        <taxon>Euteleostomi</taxon>
        <taxon>Actinopterygii</taxon>
        <taxon>Neopterygii</taxon>
        <taxon>Teleostei</taxon>
        <taxon>Clupei</taxon>
        <taxon>Clupeiformes</taxon>
        <taxon>Denticipitoidei</taxon>
        <taxon>Denticipitidae</taxon>
        <taxon>Denticeps</taxon>
    </lineage>
</organism>
<dbReference type="InterPro" id="IPR009091">
    <property type="entry name" value="RCC1/BLIP-II"/>
</dbReference>
<dbReference type="Pfam" id="PF00415">
    <property type="entry name" value="RCC1"/>
    <property type="match status" value="1"/>
</dbReference>
<protein>
    <submittedName>
        <fullName evidence="3">Uncharacterized protein</fullName>
    </submittedName>
</protein>
<dbReference type="GO" id="GO:0006511">
    <property type="term" value="P:ubiquitin-dependent protein catabolic process"/>
    <property type="evidence" value="ECO:0007669"/>
    <property type="project" value="TreeGrafter"/>
</dbReference>
<reference evidence="3" key="3">
    <citation type="submission" date="2025-09" db="UniProtKB">
        <authorList>
            <consortium name="Ensembl"/>
        </authorList>
    </citation>
    <scope>IDENTIFICATION</scope>
</reference>
<dbReference type="SUPFAM" id="SSF50985">
    <property type="entry name" value="RCC1/BLIP-II"/>
    <property type="match status" value="1"/>
</dbReference>
<dbReference type="GO" id="GO:0005737">
    <property type="term" value="C:cytoplasm"/>
    <property type="evidence" value="ECO:0007669"/>
    <property type="project" value="TreeGrafter"/>
</dbReference>
<keyword evidence="1" id="KW-0677">Repeat</keyword>
<sequence length="130" mass="13538">MSDESDLAVHLLPEVKELQGVSRISRIVQVACGRSHSLALSKGTHTIVFSWGRNSHGQLGLSRNVHTQSAPAPVPALTGVPVVQIAAGGSQTFAISLQGFVYCCGANNAGQLGLNRTDDKGASMSTITDL</sequence>
<evidence type="ECO:0000313" key="4">
    <source>
        <dbReference type="Proteomes" id="UP000694580"/>
    </source>
</evidence>
<dbReference type="Proteomes" id="UP000694580">
    <property type="component" value="Chromosome 4"/>
</dbReference>
<dbReference type="AlphaFoldDB" id="A0AAY4AJI7"/>
<evidence type="ECO:0000256" key="1">
    <source>
        <dbReference type="ARBA" id="ARBA00022737"/>
    </source>
</evidence>
<dbReference type="PANTHER" id="PTHR45622">
    <property type="entry name" value="UBIQUITIN-PROTEIN LIGASE E3A-RELATED"/>
    <property type="match status" value="1"/>
</dbReference>
<proteinExistence type="predicted"/>
<accession>A0AAY4AJI7</accession>
<reference evidence="3 4" key="1">
    <citation type="submission" date="2020-06" db="EMBL/GenBank/DDBJ databases">
        <authorList>
            <consortium name="Wellcome Sanger Institute Data Sharing"/>
        </authorList>
    </citation>
    <scope>NUCLEOTIDE SEQUENCE [LARGE SCALE GENOMIC DNA]</scope>
</reference>
<evidence type="ECO:0000256" key="2">
    <source>
        <dbReference type="PROSITE-ProRule" id="PRU00235"/>
    </source>
</evidence>
<dbReference type="GO" id="GO:0016567">
    <property type="term" value="P:protein ubiquitination"/>
    <property type="evidence" value="ECO:0007669"/>
    <property type="project" value="TreeGrafter"/>
</dbReference>
<dbReference type="PROSITE" id="PS00626">
    <property type="entry name" value="RCC1_2"/>
    <property type="match status" value="1"/>
</dbReference>
<dbReference type="GO" id="GO:0061630">
    <property type="term" value="F:ubiquitin protein ligase activity"/>
    <property type="evidence" value="ECO:0007669"/>
    <property type="project" value="TreeGrafter"/>
</dbReference>
<name>A0AAY4AJI7_9TELE</name>
<dbReference type="Ensembl" id="ENSDCDT00010009524.1">
    <property type="protein sequence ID" value="ENSDCDP00010009052.1"/>
    <property type="gene ID" value="ENSDCDG00010004088.1"/>
</dbReference>
<evidence type="ECO:0000313" key="3">
    <source>
        <dbReference type="Ensembl" id="ENSDCDP00010009052.1"/>
    </source>
</evidence>
<dbReference type="PRINTS" id="PR00633">
    <property type="entry name" value="RCCNDNSATION"/>
</dbReference>